<gene>
    <name evidence="2" type="ORF">L227DRAFT_655298</name>
</gene>
<dbReference type="EMBL" id="ML122279">
    <property type="protein sequence ID" value="RPD57733.1"/>
    <property type="molecule type" value="Genomic_DNA"/>
</dbReference>
<feature type="region of interest" description="Disordered" evidence="1">
    <location>
        <begin position="235"/>
        <end position="260"/>
    </location>
</feature>
<evidence type="ECO:0000256" key="1">
    <source>
        <dbReference type="SAM" id="MobiDB-lite"/>
    </source>
</evidence>
<evidence type="ECO:0000313" key="3">
    <source>
        <dbReference type="Proteomes" id="UP000313359"/>
    </source>
</evidence>
<dbReference type="OrthoDB" id="2749434at2759"/>
<dbReference type="AlphaFoldDB" id="A0A5C2S2F4"/>
<accession>A0A5C2S2F4</accession>
<keyword evidence="3" id="KW-1185">Reference proteome</keyword>
<dbReference type="Proteomes" id="UP000313359">
    <property type="component" value="Unassembled WGS sequence"/>
</dbReference>
<proteinExistence type="predicted"/>
<reference evidence="2" key="1">
    <citation type="journal article" date="2018" name="Genome Biol. Evol.">
        <title>Genomics and development of Lentinus tigrinus, a white-rot wood-decaying mushroom with dimorphic fruiting bodies.</title>
        <authorList>
            <person name="Wu B."/>
            <person name="Xu Z."/>
            <person name="Knudson A."/>
            <person name="Carlson A."/>
            <person name="Chen N."/>
            <person name="Kovaka S."/>
            <person name="LaButti K."/>
            <person name="Lipzen A."/>
            <person name="Pennachio C."/>
            <person name="Riley R."/>
            <person name="Schakwitz W."/>
            <person name="Umezawa K."/>
            <person name="Ohm R.A."/>
            <person name="Grigoriev I.V."/>
            <person name="Nagy L.G."/>
            <person name="Gibbons J."/>
            <person name="Hibbett D."/>
        </authorList>
    </citation>
    <scope>NUCLEOTIDE SEQUENCE [LARGE SCALE GENOMIC DNA]</scope>
    <source>
        <strain evidence="2">ALCF2SS1-6</strain>
    </source>
</reference>
<name>A0A5C2S2F4_9APHY</name>
<evidence type="ECO:0000313" key="2">
    <source>
        <dbReference type="EMBL" id="RPD57733.1"/>
    </source>
</evidence>
<organism evidence="2 3">
    <name type="scientific">Lentinus tigrinus ALCF2SS1-6</name>
    <dbReference type="NCBI Taxonomy" id="1328759"/>
    <lineage>
        <taxon>Eukaryota</taxon>
        <taxon>Fungi</taxon>
        <taxon>Dikarya</taxon>
        <taxon>Basidiomycota</taxon>
        <taxon>Agaricomycotina</taxon>
        <taxon>Agaricomycetes</taxon>
        <taxon>Polyporales</taxon>
        <taxon>Polyporaceae</taxon>
        <taxon>Lentinus</taxon>
    </lineage>
</organism>
<protein>
    <submittedName>
        <fullName evidence="2">Uncharacterized protein</fullName>
    </submittedName>
</protein>
<sequence>MALTETRHRMRLFSSTIASASLLPYKRSLRCSNRPRFQSVPPEFLFAPADGIQYTREDACRVLAQQPFKGPSLPFKYLLPSPNTTSLRPPTLRYGWRFGHDKIMEIALKHFPDAVEYRFAPSTEGLDDDDDEQYSPEDYLESKPNISETLYSLELPYAIRKYLGLPDSAPDLIKIQLLRDSEGHSEWGLTVGSNYDGILKRVYLDKLDSVLETDEPPMWYLDTLDWRWYRVPPKKGEDGCQASGQGQGRRGWADRIGEEP</sequence>
<feature type="compositionally biased region" description="Basic and acidic residues" evidence="1">
    <location>
        <begin position="251"/>
        <end position="260"/>
    </location>
</feature>